<protein>
    <submittedName>
        <fullName evidence="2">DNA binding domain-containing protein, excisionase family</fullName>
    </submittedName>
</protein>
<name>A0A1W2DC00_9SPHI</name>
<dbReference type="EMBL" id="FWYB01000006">
    <property type="protein sequence ID" value="SMC95059.1"/>
    <property type="molecule type" value="Genomic_DNA"/>
</dbReference>
<dbReference type="AlphaFoldDB" id="A0A1W2DC00"/>
<dbReference type="Proteomes" id="UP000192678">
    <property type="component" value="Unassembled WGS sequence"/>
</dbReference>
<evidence type="ECO:0000313" key="3">
    <source>
        <dbReference type="Proteomes" id="UP000192678"/>
    </source>
</evidence>
<dbReference type="Pfam" id="PF12728">
    <property type="entry name" value="HTH_17"/>
    <property type="match status" value="1"/>
</dbReference>
<dbReference type="OrthoDB" id="798073at2"/>
<evidence type="ECO:0000313" key="2">
    <source>
        <dbReference type="EMBL" id="SMC95059.1"/>
    </source>
</evidence>
<dbReference type="RefSeq" id="WP_084289775.1">
    <property type="nucleotide sequence ID" value="NZ_FWYB01000006.1"/>
</dbReference>
<dbReference type="STRING" id="475255.SAMN04488101_106173"/>
<proteinExistence type="predicted"/>
<organism evidence="2 3">
    <name type="scientific">Pedobacter nyackensis</name>
    <dbReference type="NCBI Taxonomy" id="475255"/>
    <lineage>
        <taxon>Bacteria</taxon>
        <taxon>Pseudomonadati</taxon>
        <taxon>Bacteroidota</taxon>
        <taxon>Sphingobacteriia</taxon>
        <taxon>Sphingobacteriales</taxon>
        <taxon>Sphingobacteriaceae</taxon>
        <taxon>Pedobacter</taxon>
    </lineage>
</organism>
<reference evidence="2 3" key="1">
    <citation type="submission" date="2017-04" db="EMBL/GenBank/DDBJ databases">
        <authorList>
            <person name="Afonso C.L."/>
            <person name="Miller P.J."/>
            <person name="Scott M.A."/>
            <person name="Spackman E."/>
            <person name="Goraichik I."/>
            <person name="Dimitrov K.M."/>
            <person name="Suarez D.L."/>
            <person name="Swayne D.E."/>
        </authorList>
    </citation>
    <scope>NUCLEOTIDE SEQUENCE [LARGE SCALE GENOMIC DNA]</scope>
    <source>
        <strain evidence="2 3">DSM 19625</strain>
    </source>
</reference>
<sequence>MRYLPMTLQEFREEFTKLFDQKADEFFNRVFGGTKPRKNEGAEESLMTTNEVTAYFDISRTTLNNWIRQDKIMSIKKGNQRFFDRAYIERYKKVNFSFNERLPTYLSKHV</sequence>
<accession>A0A1W2DC00</accession>
<dbReference type="InterPro" id="IPR041657">
    <property type="entry name" value="HTH_17"/>
</dbReference>
<keyword evidence="3" id="KW-1185">Reference proteome</keyword>
<dbReference type="Gene3D" id="1.10.1660.10">
    <property type="match status" value="1"/>
</dbReference>
<dbReference type="InterPro" id="IPR009061">
    <property type="entry name" value="DNA-bd_dom_put_sf"/>
</dbReference>
<feature type="domain" description="Helix-turn-helix" evidence="1">
    <location>
        <begin position="46"/>
        <end position="92"/>
    </location>
</feature>
<dbReference type="SUPFAM" id="SSF46955">
    <property type="entry name" value="Putative DNA-binding domain"/>
    <property type="match status" value="1"/>
</dbReference>
<evidence type="ECO:0000259" key="1">
    <source>
        <dbReference type="Pfam" id="PF12728"/>
    </source>
</evidence>
<gene>
    <name evidence="2" type="ORF">SAMN04488101_106173</name>
</gene>